<evidence type="ECO:0000256" key="1">
    <source>
        <dbReference type="ARBA" id="ARBA00004613"/>
    </source>
</evidence>
<keyword evidence="3" id="KW-1015">Disulfide bond</keyword>
<accession>A0A5C3R249</accession>
<dbReference type="AlphaFoldDB" id="A0A5C3R249"/>
<sequence>MAWTTLLRSKLLFYAVARGATMNFAEGIYNITRCMLSALLLALANSHPRQEDAIGPSDCDSERAWNTQPHSVQWFDPDIQYWMSPNNTDRAIIIQDQASWFVVSGNDFKIDANGSGGIDGNGQPWWSFFATRTRLDGDGRPVTVTNVQDVVFDGMNCNATNLDPQFARQKYRYQHTLFSRWVLIFARGPKNSSNIHASNIKCRGGNGIAFGCLGQYGPTEPDFVHDVVLENIEMIRIDPTIQPNMKKGVNFKTWTGTSNGSPPVGGGGGYPFITIVTGRSRPSDPALADQSRAQSST</sequence>
<evidence type="ECO:0000256" key="3">
    <source>
        <dbReference type="ARBA" id="ARBA00023157"/>
    </source>
</evidence>
<keyword evidence="4" id="KW-0119">Carbohydrate metabolism</keyword>
<proteinExistence type="predicted"/>
<organism evidence="10 11">
    <name type="scientific">Pterulicium gracile</name>
    <dbReference type="NCBI Taxonomy" id="1884261"/>
    <lineage>
        <taxon>Eukaryota</taxon>
        <taxon>Fungi</taxon>
        <taxon>Dikarya</taxon>
        <taxon>Basidiomycota</taxon>
        <taxon>Agaricomycotina</taxon>
        <taxon>Agaricomycetes</taxon>
        <taxon>Agaricomycetidae</taxon>
        <taxon>Agaricales</taxon>
        <taxon>Pleurotineae</taxon>
        <taxon>Pterulaceae</taxon>
        <taxon>Pterulicium</taxon>
    </lineage>
</organism>
<evidence type="ECO:0000256" key="2">
    <source>
        <dbReference type="ARBA" id="ARBA00022525"/>
    </source>
</evidence>
<comment type="function">
    <text evidence="6">Specific in hydrolyzing the terminal glycosidic bond of polygalacturonic acid and oligogalacturonates.</text>
</comment>
<evidence type="ECO:0000256" key="7">
    <source>
        <dbReference type="ARBA" id="ARBA00038933"/>
    </source>
</evidence>
<gene>
    <name evidence="10" type="ORF">BDV98DRAFT_579608</name>
</gene>
<keyword evidence="9" id="KW-0732">Signal</keyword>
<dbReference type="OrthoDB" id="187139at2759"/>
<dbReference type="PANTHER" id="PTHR31736">
    <property type="match status" value="1"/>
</dbReference>
<dbReference type="InterPro" id="IPR011050">
    <property type="entry name" value="Pectin_lyase_fold/virulence"/>
</dbReference>
<keyword evidence="2" id="KW-0964">Secreted</keyword>
<dbReference type="GO" id="GO:0005576">
    <property type="term" value="C:extracellular region"/>
    <property type="evidence" value="ECO:0007669"/>
    <property type="project" value="UniProtKB-SubCell"/>
</dbReference>
<name>A0A5C3R249_9AGAR</name>
<evidence type="ECO:0000256" key="6">
    <source>
        <dbReference type="ARBA" id="ARBA00037312"/>
    </source>
</evidence>
<comment type="subcellular location">
    <subcellularLocation>
        <location evidence="1">Secreted</location>
    </subcellularLocation>
</comment>
<dbReference type="Proteomes" id="UP000305067">
    <property type="component" value="Unassembled WGS sequence"/>
</dbReference>
<dbReference type="EMBL" id="ML178815">
    <property type="protein sequence ID" value="TFL06709.1"/>
    <property type="molecule type" value="Genomic_DNA"/>
</dbReference>
<dbReference type="Gene3D" id="2.160.20.10">
    <property type="entry name" value="Single-stranded right-handed beta-helix, Pectin lyase-like"/>
    <property type="match status" value="2"/>
</dbReference>
<reference evidence="10 11" key="1">
    <citation type="journal article" date="2019" name="Nat. Ecol. Evol.">
        <title>Megaphylogeny resolves global patterns of mushroom evolution.</title>
        <authorList>
            <person name="Varga T."/>
            <person name="Krizsan K."/>
            <person name="Foldi C."/>
            <person name="Dima B."/>
            <person name="Sanchez-Garcia M."/>
            <person name="Sanchez-Ramirez S."/>
            <person name="Szollosi G.J."/>
            <person name="Szarkandi J.G."/>
            <person name="Papp V."/>
            <person name="Albert L."/>
            <person name="Andreopoulos W."/>
            <person name="Angelini C."/>
            <person name="Antonin V."/>
            <person name="Barry K.W."/>
            <person name="Bougher N.L."/>
            <person name="Buchanan P."/>
            <person name="Buyck B."/>
            <person name="Bense V."/>
            <person name="Catcheside P."/>
            <person name="Chovatia M."/>
            <person name="Cooper J."/>
            <person name="Damon W."/>
            <person name="Desjardin D."/>
            <person name="Finy P."/>
            <person name="Geml J."/>
            <person name="Haridas S."/>
            <person name="Hughes K."/>
            <person name="Justo A."/>
            <person name="Karasinski D."/>
            <person name="Kautmanova I."/>
            <person name="Kiss B."/>
            <person name="Kocsube S."/>
            <person name="Kotiranta H."/>
            <person name="LaButti K.M."/>
            <person name="Lechner B.E."/>
            <person name="Liimatainen K."/>
            <person name="Lipzen A."/>
            <person name="Lukacs Z."/>
            <person name="Mihaltcheva S."/>
            <person name="Morgado L.N."/>
            <person name="Niskanen T."/>
            <person name="Noordeloos M.E."/>
            <person name="Ohm R.A."/>
            <person name="Ortiz-Santana B."/>
            <person name="Ovrebo C."/>
            <person name="Racz N."/>
            <person name="Riley R."/>
            <person name="Savchenko A."/>
            <person name="Shiryaev A."/>
            <person name="Soop K."/>
            <person name="Spirin V."/>
            <person name="Szebenyi C."/>
            <person name="Tomsovsky M."/>
            <person name="Tulloss R.E."/>
            <person name="Uehling J."/>
            <person name="Grigoriev I.V."/>
            <person name="Vagvolgyi C."/>
            <person name="Papp T."/>
            <person name="Martin F.M."/>
            <person name="Miettinen O."/>
            <person name="Hibbett D.S."/>
            <person name="Nagy L.G."/>
        </authorList>
    </citation>
    <scope>NUCLEOTIDE SEQUENCE [LARGE SCALE GENOMIC DNA]</scope>
    <source>
        <strain evidence="10 11">CBS 309.79</strain>
    </source>
</reference>
<evidence type="ECO:0000256" key="5">
    <source>
        <dbReference type="ARBA" id="ARBA00023326"/>
    </source>
</evidence>
<dbReference type="EC" id="3.2.1.67" evidence="7"/>
<dbReference type="PANTHER" id="PTHR31736:SF12">
    <property type="entry name" value="EXO-POLYGALACTURONASE, PUTATIVE-RELATED"/>
    <property type="match status" value="1"/>
</dbReference>
<evidence type="ECO:0000256" key="8">
    <source>
        <dbReference type="ARBA" id="ARBA00048766"/>
    </source>
</evidence>
<dbReference type="InterPro" id="IPR012334">
    <property type="entry name" value="Pectin_lyas_fold"/>
</dbReference>
<feature type="chain" id="PRO_5022950520" description="galacturonan 1,4-alpha-galacturonidase" evidence="9">
    <location>
        <begin position="20"/>
        <end position="297"/>
    </location>
</feature>
<keyword evidence="5" id="KW-0624">Polysaccharide degradation</keyword>
<evidence type="ECO:0000313" key="10">
    <source>
        <dbReference type="EMBL" id="TFL06709.1"/>
    </source>
</evidence>
<dbReference type="STRING" id="1884261.A0A5C3R249"/>
<evidence type="ECO:0000256" key="9">
    <source>
        <dbReference type="SAM" id="SignalP"/>
    </source>
</evidence>
<evidence type="ECO:0000313" key="11">
    <source>
        <dbReference type="Proteomes" id="UP000305067"/>
    </source>
</evidence>
<dbReference type="SUPFAM" id="SSF51126">
    <property type="entry name" value="Pectin lyase-like"/>
    <property type="match status" value="1"/>
</dbReference>
<keyword evidence="11" id="KW-1185">Reference proteome</keyword>
<dbReference type="GO" id="GO:0047911">
    <property type="term" value="F:galacturan 1,4-alpha-galacturonidase activity"/>
    <property type="evidence" value="ECO:0007669"/>
    <property type="project" value="UniProtKB-EC"/>
</dbReference>
<feature type="signal peptide" evidence="9">
    <location>
        <begin position="1"/>
        <end position="19"/>
    </location>
</feature>
<comment type="catalytic activity">
    <reaction evidence="8">
        <text>[(1-&gt;4)-alpha-D-galacturonosyl](n) + H2O = alpha-D-galacturonate + [(1-&gt;4)-alpha-D-galacturonosyl](n-1)</text>
        <dbReference type="Rhea" id="RHEA:14117"/>
        <dbReference type="Rhea" id="RHEA-COMP:14570"/>
        <dbReference type="Rhea" id="RHEA-COMP:14572"/>
        <dbReference type="ChEBI" id="CHEBI:15377"/>
        <dbReference type="ChEBI" id="CHEBI:58658"/>
        <dbReference type="ChEBI" id="CHEBI:140523"/>
        <dbReference type="EC" id="3.2.1.67"/>
    </reaction>
</comment>
<dbReference type="GO" id="GO:0000272">
    <property type="term" value="P:polysaccharide catabolic process"/>
    <property type="evidence" value="ECO:0007669"/>
    <property type="project" value="UniProtKB-KW"/>
</dbReference>
<protein>
    <recommendedName>
        <fullName evidence="7">galacturonan 1,4-alpha-galacturonidase</fullName>
        <ecNumber evidence="7">3.2.1.67</ecNumber>
    </recommendedName>
</protein>
<evidence type="ECO:0000256" key="4">
    <source>
        <dbReference type="ARBA" id="ARBA00023277"/>
    </source>
</evidence>